<reference evidence="1 2" key="1">
    <citation type="submission" date="2019-09" db="EMBL/GenBank/DDBJ databases">
        <title>Draft genome sequence assemblies of isolates from the urinary tract.</title>
        <authorList>
            <person name="Mores C.R."/>
            <person name="Putonti C."/>
            <person name="Wolfe A.J."/>
        </authorList>
    </citation>
    <scope>NUCLEOTIDE SEQUENCE [LARGE SCALE GENOMIC DNA]</scope>
    <source>
        <strain evidence="1 2">UMB623</strain>
    </source>
</reference>
<comment type="caution">
    <text evidence="1">The sequence shown here is derived from an EMBL/GenBank/DDBJ whole genome shotgun (WGS) entry which is preliminary data.</text>
</comment>
<dbReference type="PANTHER" id="PTHR11669">
    <property type="entry name" value="REPLICATION FACTOR C / DNA POLYMERASE III GAMMA-TAU SUBUNIT"/>
    <property type="match status" value="1"/>
</dbReference>
<dbReference type="Pfam" id="PF13177">
    <property type="entry name" value="DNA_pol3_delta2"/>
    <property type="match status" value="1"/>
</dbReference>
<accession>A0A5N1GJZ4</accession>
<keyword evidence="1" id="KW-0548">Nucleotidyltransferase</keyword>
<gene>
    <name evidence="1" type="primary">holB</name>
    <name evidence="1" type="ORF">F6I03_07370</name>
</gene>
<evidence type="ECO:0000313" key="2">
    <source>
        <dbReference type="Proteomes" id="UP000327148"/>
    </source>
</evidence>
<dbReference type="EMBL" id="VYWO01000004">
    <property type="protein sequence ID" value="KAA9300616.1"/>
    <property type="molecule type" value="Genomic_DNA"/>
</dbReference>
<dbReference type="InterPro" id="IPR004622">
    <property type="entry name" value="DNA_pol_HolB"/>
</dbReference>
<organism evidence="1 2">
    <name type="scientific">Aerococcus sanguinicola</name>
    <dbReference type="NCBI Taxonomy" id="119206"/>
    <lineage>
        <taxon>Bacteria</taxon>
        <taxon>Bacillati</taxon>
        <taxon>Bacillota</taxon>
        <taxon>Bacilli</taxon>
        <taxon>Lactobacillales</taxon>
        <taxon>Aerococcaceae</taxon>
        <taxon>Aerococcus</taxon>
    </lineage>
</organism>
<dbReference type="Proteomes" id="UP000327148">
    <property type="component" value="Unassembled WGS sequence"/>
</dbReference>
<dbReference type="AlphaFoldDB" id="A0A5N1GJZ4"/>
<dbReference type="Gene3D" id="3.40.50.300">
    <property type="entry name" value="P-loop containing nucleotide triphosphate hydrolases"/>
    <property type="match status" value="1"/>
</dbReference>
<dbReference type="GO" id="GO:0006261">
    <property type="term" value="P:DNA-templated DNA replication"/>
    <property type="evidence" value="ECO:0007669"/>
    <property type="project" value="TreeGrafter"/>
</dbReference>
<sequence length="325" mass="37016">MMFRIQAKQPELTALMDRVLRQGRLGHAYIFEGEAGAGQADLADYLAAALFCQEADKPCGQCRNCRLVAQGDLADLVHVKPEGQSLKIDQMRELKQELSLTAMGGGQKVFIIHEAEKMTNSAANSLLKFLEEPNPEVYIFLLTSQKDRLLATIQSRCQVIHFKSLPLDQVRLTYQEAGISRHMSEYLAALTSDLSLAQELAEDEVFQDQTKRSWTWLEALVKQDPRAFTMVQTDWIKQDKGRESNQRLLELILAYLRDLLLFNYQETDQLILPSRASGYQDLRRQVNPRRLQSQVQLALKAQRMIQANVSPQAALEYFVLASWQA</sequence>
<dbReference type="NCBIfam" id="TIGR00678">
    <property type="entry name" value="holB"/>
    <property type="match status" value="1"/>
</dbReference>
<dbReference type="OrthoDB" id="9810148at2"/>
<keyword evidence="1" id="KW-0808">Transferase</keyword>
<dbReference type="PANTHER" id="PTHR11669:SF8">
    <property type="entry name" value="DNA POLYMERASE III SUBUNIT DELTA"/>
    <property type="match status" value="1"/>
</dbReference>
<evidence type="ECO:0000313" key="1">
    <source>
        <dbReference type="EMBL" id="KAA9300616.1"/>
    </source>
</evidence>
<dbReference type="SUPFAM" id="SSF52540">
    <property type="entry name" value="P-loop containing nucleoside triphosphate hydrolases"/>
    <property type="match status" value="1"/>
</dbReference>
<dbReference type="GO" id="GO:0008408">
    <property type="term" value="F:3'-5' exonuclease activity"/>
    <property type="evidence" value="ECO:0007669"/>
    <property type="project" value="InterPro"/>
</dbReference>
<proteinExistence type="predicted"/>
<dbReference type="InterPro" id="IPR027417">
    <property type="entry name" value="P-loop_NTPase"/>
</dbReference>
<name>A0A5N1GJZ4_9LACT</name>
<protein>
    <submittedName>
        <fullName evidence="1">DNA polymerase III subunit delta</fullName>
        <ecNumber evidence="1">2.7.7.7</ecNumber>
    </submittedName>
</protein>
<dbReference type="GO" id="GO:0003887">
    <property type="term" value="F:DNA-directed DNA polymerase activity"/>
    <property type="evidence" value="ECO:0007669"/>
    <property type="project" value="UniProtKB-EC"/>
</dbReference>
<dbReference type="InterPro" id="IPR050238">
    <property type="entry name" value="DNA_Rep/Repair_Clamp_Loader"/>
</dbReference>
<dbReference type="EC" id="2.7.7.7" evidence="1"/>
<dbReference type="STRING" id="119206.AWM72_05215"/>